<dbReference type="InterPro" id="IPR013546">
    <property type="entry name" value="PII_UdlTrfase/GS_AdlTrfase"/>
</dbReference>
<keyword evidence="5 7" id="KW-0460">Magnesium</keyword>
<dbReference type="EMBL" id="QDKP01000047">
    <property type="protein sequence ID" value="PVM78462.1"/>
    <property type="molecule type" value="Genomic_DNA"/>
</dbReference>
<dbReference type="GO" id="GO:0000820">
    <property type="term" value="P:regulation of glutamine family amino acid metabolic process"/>
    <property type="evidence" value="ECO:0007669"/>
    <property type="project" value="UniProtKB-UniRule"/>
</dbReference>
<comment type="catalytic activity">
    <reaction evidence="7">
        <text>[glutamine synthetase]-O(4)-(5'-adenylyl)-L-tyrosine + phosphate = [glutamine synthetase]-L-tyrosine + ADP</text>
        <dbReference type="Rhea" id="RHEA:43716"/>
        <dbReference type="Rhea" id="RHEA-COMP:10660"/>
        <dbReference type="Rhea" id="RHEA-COMP:10661"/>
        <dbReference type="ChEBI" id="CHEBI:43474"/>
        <dbReference type="ChEBI" id="CHEBI:46858"/>
        <dbReference type="ChEBI" id="CHEBI:83624"/>
        <dbReference type="ChEBI" id="CHEBI:456216"/>
        <dbReference type="EC" id="2.7.7.89"/>
    </reaction>
</comment>
<dbReference type="Gene3D" id="1.20.120.330">
    <property type="entry name" value="Nucleotidyltransferases domain 2"/>
    <property type="match status" value="2"/>
</dbReference>
<dbReference type="SUPFAM" id="SSF81301">
    <property type="entry name" value="Nucleotidyltransferase"/>
    <property type="match status" value="2"/>
</dbReference>
<dbReference type="GO" id="GO:0005524">
    <property type="term" value="F:ATP binding"/>
    <property type="evidence" value="ECO:0007669"/>
    <property type="project" value="UniProtKB-UniRule"/>
</dbReference>
<comment type="function">
    <text evidence="7">Involved in the regulation of glutamine synthetase GlnA, a key enzyme in the process to assimilate ammonia. When cellular nitrogen levels are high, the C-terminal adenylyl transferase (AT) inactivates GlnA by covalent transfer of an adenylyl group from ATP to specific tyrosine residue of GlnA, thus reducing its activity. Conversely, when nitrogen levels are low, the N-terminal adenylyl removase (AR) activates GlnA by removing the adenylyl group by phosphorolysis, increasing its activity. The regulatory region of GlnE binds the signal transduction protein PII (GlnB) which indicates the nitrogen status of the cell.</text>
</comment>
<gene>
    <name evidence="7" type="primary">glnE</name>
    <name evidence="10" type="ORF">DDF65_15550</name>
</gene>
<dbReference type="EC" id="2.7.7.89" evidence="7"/>
<dbReference type="InterPro" id="IPR023057">
    <property type="entry name" value="GlnE"/>
</dbReference>
<dbReference type="HAMAP" id="MF_00802">
    <property type="entry name" value="GlnE"/>
    <property type="match status" value="1"/>
</dbReference>
<evidence type="ECO:0000256" key="6">
    <source>
        <dbReference type="ARBA" id="ARBA00023268"/>
    </source>
</evidence>
<evidence type="ECO:0000313" key="10">
    <source>
        <dbReference type="EMBL" id="PVM78462.1"/>
    </source>
</evidence>
<dbReference type="Proteomes" id="UP000244913">
    <property type="component" value="Unassembled WGS sequence"/>
</dbReference>
<proteinExistence type="inferred from homology"/>
<feature type="domain" description="Glutamate-ammonia ligase adenylyltransferase repeated" evidence="8">
    <location>
        <begin position="69"/>
        <end position="313"/>
    </location>
</feature>
<feature type="domain" description="PII-uridylyltransferase/Glutamine-synthetase adenylyltransferase" evidence="9">
    <location>
        <begin position="865"/>
        <end position="927"/>
    </location>
</feature>
<dbReference type="InterPro" id="IPR043519">
    <property type="entry name" value="NT_sf"/>
</dbReference>
<dbReference type="GO" id="GO:0047388">
    <property type="term" value="F:[glutamine synthetase]-adenylyl-L-tyrosine phosphorylase activity"/>
    <property type="evidence" value="ECO:0007669"/>
    <property type="project" value="UniProtKB-EC"/>
</dbReference>
<dbReference type="Gene3D" id="3.30.460.10">
    <property type="entry name" value="Beta Polymerase, domain 2"/>
    <property type="match status" value="2"/>
</dbReference>
<dbReference type="AlphaFoldDB" id="A0A2T9J9E0"/>
<comment type="caution">
    <text evidence="10">The sequence shown here is derived from an EMBL/GenBank/DDBJ whole genome shotgun (WGS) entry which is preliminary data.</text>
</comment>
<feature type="domain" description="PII-uridylyltransferase/Glutamine-synthetase adenylyltransferase" evidence="9">
    <location>
        <begin position="351"/>
        <end position="471"/>
    </location>
</feature>
<keyword evidence="6 7" id="KW-0511">Multifunctional enzyme</keyword>
<dbReference type="SUPFAM" id="SSF81593">
    <property type="entry name" value="Nucleotidyltransferase substrate binding subunit/domain"/>
    <property type="match status" value="2"/>
</dbReference>
<dbReference type="GO" id="GO:0008882">
    <property type="term" value="F:[glutamate-ammonia-ligase] adenylyltransferase activity"/>
    <property type="evidence" value="ECO:0007669"/>
    <property type="project" value="UniProtKB-UniRule"/>
</dbReference>
<feature type="region of interest" description="Adenylyl removase" evidence="7">
    <location>
        <begin position="1"/>
        <end position="480"/>
    </location>
</feature>
<organism evidence="10 11">
    <name type="scientific">Caulobacter radicis</name>
    <dbReference type="NCBI Taxonomy" id="2172650"/>
    <lineage>
        <taxon>Bacteria</taxon>
        <taxon>Pseudomonadati</taxon>
        <taxon>Pseudomonadota</taxon>
        <taxon>Alphaproteobacteria</taxon>
        <taxon>Caulobacterales</taxon>
        <taxon>Caulobacteraceae</taxon>
        <taxon>Caulobacter</taxon>
    </lineage>
</organism>
<evidence type="ECO:0000259" key="8">
    <source>
        <dbReference type="Pfam" id="PF03710"/>
    </source>
</evidence>
<evidence type="ECO:0000256" key="1">
    <source>
        <dbReference type="ARBA" id="ARBA00022679"/>
    </source>
</evidence>
<dbReference type="InterPro" id="IPR005190">
    <property type="entry name" value="GlnE_rpt_dom"/>
</dbReference>
<dbReference type="NCBIfam" id="NF010706">
    <property type="entry name" value="PRK14108.1"/>
    <property type="match status" value="1"/>
</dbReference>
<evidence type="ECO:0000313" key="11">
    <source>
        <dbReference type="Proteomes" id="UP000244913"/>
    </source>
</evidence>
<feature type="region of interest" description="Adenylyl transferase" evidence="7">
    <location>
        <begin position="483"/>
        <end position="987"/>
    </location>
</feature>
<dbReference type="Pfam" id="PF08335">
    <property type="entry name" value="GlnD_UR_UTase"/>
    <property type="match status" value="2"/>
</dbReference>
<dbReference type="NCBIfam" id="NF008292">
    <property type="entry name" value="PRK11072.1"/>
    <property type="match status" value="1"/>
</dbReference>
<name>A0A2T9J9E0_9CAUL</name>
<comment type="similarity">
    <text evidence="7">Belongs to the GlnE family.</text>
</comment>
<accession>A0A2T9J9E0</accession>
<sequence length="987" mass="106937">MITPVNEAVKRCLADAGSRLRVRAMTLLLAPRLAPCGPIVDPKAAERAHEMIAKRAGERMGLVDAAWPALAPVFAASPYLAGLARRDGVRLASILDSEPQARLDQILAAAQAVAAEPDFETARRTLRELKADLHLLTALCDLGGVWDLDAVTLALTRFADASLHAALAQAARVEVARGALTGVGEGGEGGPIPGLFCIAMGKHGAYELNYSSDIDFSIFYAPEALPVSEGTEPQGVAVRLTQHLGRMLAERTADGYVFRIDLRLRPDPSSTPPAMPIDAALDYYESVGQNWERAAHIKARIAAGDIARGEAFLAELQPFIWRRNLDFAAIADIHSIKRQIHAYKVDERLEAKGADLKLGRGGIREIEFFVQTQQLILGGRHPDLRSPRTLDALAALRDAGHVTPEDCEYLTAAYHDLRALEHRAQMIADDQTHKLPESDADRKKVAALWGQSNLRSFDAAVGKMLKGVNQRYGALFKGEEELSSRFGSLVFTGVEDDPETLATLKRMGFSSPERVAATIRGWHHGHIAATRTERGRELFTRLAPRLLDAANATGAPDPAFNRFADFFASLSSGVQIQSLFLAQPRLFELVVQVMAFAPRLAATLARRPTALDALLDPAFFGPMEMPSEVPWDPAEFEPSMDAARRLFRDQAFRIGVRVMSGTADASDVGRAFADLGDLIVGGLAPAALAEVERLGGAFPGQVAVVALGKAGSREMTAKSDLDLMTLYAADAPAAQEDVVSEVKGWSADVFYARFTQRLTSALSAPTAEGTLYEVDLKLRPSGSKGPVAVSFTAFEDYYERESETWELLALTRARVIWASSPEFKARAEGAIEAALRRPRDVARTAADVLDMRELMERERPGKGPWDLKLDPGGLVDIEFIAQYLQLAHGPDGGPLAQNTGEALSALIDAGLADKAALTAALSAWRLEQDLSQLIKVALENGDDPESEPKAFRALLARAGHVTQFRSLKAKLVKAKAEARKAFEQVVK</sequence>
<feature type="domain" description="Glutamate-ammonia ligase adenylyltransferase repeated" evidence="8">
    <location>
        <begin position="589"/>
        <end position="828"/>
    </location>
</feature>
<dbReference type="GO" id="GO:0005829">
    <property type="term" value="C:cytosol"/>
    <property type="evidence" value="ECO:0007669"/>
    <property type="project" value="TreeGrafter"/>
</dbReference>
<keyword evidence="11" id="KW-1185">Reference proteome</keyword>
<keyword evidence="4 7" id="KW-0067">ATP-binding</keyword>
<keyword evidence="2 7" id="KW-0548">Nucleotidyltransferase</keyword>
<comment type="cofactor">
    <cofactor evidence="7">
        <name>Mg(2+)</name>
        <dbReference type="ChEBI" id="CHEBI:18420"/>
    </cofactor>
</comment>
<comment type="catalytic activity">
    <reaction evidence="7">
        <text>[glutamine synthetase]-L-tyrosine + ATP = [glutamine synthetase]-O(4)-(5'-adenylyl)-L-tyrosine + diphosphate</text>
        <dbReference type="Rhea" id="RHEA:18589"/>
        <dbReference type="Rhea" id="RHEA-COMP:10660"/>
        <dbReference type="Rhea" id="RHEA-COMP:10661"/>
        <dbReference type="ChEBI" id="CHEBI:30616"/>
        <dbReference type="ChEBI" id="CHEBI:33019"/>
        <dbReference type="ChEBI" id="CHEBI:46858"/>
        <dbReference type="ChEBI" id="CHEBI:83624"/>
        <dbReference type="EC" id="2.7.7.42"/>
    </reaction>
</comment>
<evidence type="ECO:0000256" key="2">
    <source>
        <dbReference type="ARBA" id="ARBA00022695"/>
    </source>
</evidence>
<dbReference type="PANTHER" id="PTHR30621">
    <property type="entry name" value="GLUTAMINE SYNTHETASE ADENYLYLTRANSFERASE"/>
    <property type="match status" value="1"/>
</dbReference>
<keyword evidence="1 7" id="KW-0808">Transferase</keyword>
<dbReference type="GO" id="GO:0000287">
    <property type="term" value="F:magnesium ion binding"/>
    <property type="evidence" value="ECO:0007669"/>
    <property type="project" value="UniProtKB-UniRule"/>
</dbReference>
<dbReference type="PANTHER" id="PTHR30621:SF0">
    <property type="entry name" value="BIFUNCTIONAL GLUTAMINE SYNTHETASE ADENYLYLTRANSFERASE_ADENYLYL-REMOVING ENZYME"/>
    <property type="match status" value="1"/>
</dbReference>
<evidence type="ECO:0000256" key="7">
    <source>
        <dbReference type="HAMAP-Rule" id="MF_00802"/>
    </source>
</evidence>
<dbReference type="Gene3D" id="1.20.120.1510">
    <property type="match status" value="1"/>
</dbReference>
<dbReference type="CDD" id="cd05401">
    <property type="entry name" value="NT_GlnE_GlnD_like"/>
    <property type="match status" value="2"/>
</dbReference>
<dbReference type="Pfam" id="PF03710">
    <property type="entry name" value="GlnE"/>
    <property type="match status" value="2"/>
</dbReference>
<evidence type="ECO:0000256" key="4">
    <source>
        <dbReference type="ARBA" id="ARBA00022840"/>
    </source>
</evidence>
<keyword evidence="3 7" id="KW-0547">Nucleotide-binding</keyword>
<evidence type="ECO:0000256" key="3">
    <source>
        <dbReference type="ARBA" id="ARBA00022741"/>
    </source>
</evidence>
<dbReference type="EC" id="2.7.7.42" evidence="7"/>
<evidence type="ECO:0000259" key="9">
    <source>
        <dbReference type="Pfam" id="PF08335"/>
    </source>
</evidence>
<evidence type="ECO:0000256" key="5">
    <source>
        <dbReference type="ARBA" id="ARBA00022842"/>
    </source>
</evidence>
<protein>
    <recommendedName>
        <fullName evidence="7">Bifunctional glutamine synthetase adenylyltransferase/adenylyl-removing enzyme</fullName>
    </recommendedName>
    <alternativeName>
        <fullName evidence="7">ATP:glutamine synthetase adenylyltransferase</fullName>
    </alternativeName>
    <alternativeName>
        <fullName evidence="7">ATase</fullName>
    </alternativeName>
    <domain>
        <recommendedName>
            <fullName evidence="7">Glutamine synthetase adenylyl-L-tyrosine phosphorylase</fullName>
            <ecNumber evidence="7">2.7.7.89</ecNumber>
        </recommendedName>
        <alternativeName>
            <fullName evidence="7">Adenylyl removase</fullName>
            <shortName evidence="7">AR</shortName>
            <shortName evidence="7">AT-N</shortName>
        </alternativeName>
    </domain>
    <domain>
        <recommendedName>
            <fullName evidence="7">Glutamine synthetase adenylyl transferase</fullName>
            <ecNumber evidence="7">2.7.7.42</ecNumber>
        </recommendedName>
        <alternativeName>
            <fullName evidence="7">Adenylyl transferase</fullName>
            <shortName evidence="7">AT</shortName>
            <shortName evidence="7">AT-C</shortName>
        </alternativeName>
    </domain>
</protein>
<reference evidence="10 11" key="1">
    <citation type="submission" date="2018-04" db="EMBL/GenBank/DDBJ databases">
        <title>The genome sequence of Caulobacter sp. 736.</title>
        <authorList>
            <person name="Gao J."/>
            <person name="Sun J."/>
        </authorList>
    </citation>
    <scope>NUCLEOTIDE SEQUENCE [LARGE SCALE GENOMIC DNA]</scope>
    <source>
        <strain evidence="10 11">736</strain>
    </source>
</reference>